<dbReference type="Proteomes" id="UP000199286">
    <property type="component" value="Unassembled WGS sequence"/>
</dbReference>
<evidence type="ECO:0000256" key="6">
    <source>
        <dbReference type="SAM" id="Phobius"/>
    </source>
</evidence>
<keyword evidence="3 6" id="KW-0812">Transmembrane</keyword>
<dbReference type="EMBL" id="FNPF01000016">
    <property type="protein sequence ID" value="SDY72890.1"/>
    <property type="molecule type" value="Genomic_DNA"/>
</dbReference>
<dbReference type="Pfam" id="PF01810">
    <property type="entry name" value="LysE"/>
    <property type="match status" value="1"/>
</dbReference>
<proteinExistence type="predicted"/>
<accession>A0A1H3M852</accession>
<keyword evidence="4 6" id="KW-1133">Transmembrane helix</keyword>
<evidence type="ECO:0000256" key="3">
    <source>
        <dbReference type="ARBA" id="ARBA00022692"/>
    </source>
</evidence>
<comment type="subcellular location">
    <subcellularLocation>
        <location evidence="1">Cell membrane</location>
        <topology evidence="1">Multi-pass membrane protein</topology>
    </subcellularLocation>
</comment>
<dbReference type="AlphaFoldDB" id="A0A1H3M852"/>
<dbReference type="GO" id="GO:0005886">
    <property type="term" value="C:plasma membrane"/>
    <property type="evidence" value="ECO:0007669"/>
    <property type="project" value="UniProtKB-SubCell"/>
</dbReference>
<gene>
    <name evidence="7" type="ORF">SAMN05444340_11620</name>
</gene>
<evidence type="ECO:0000256" key="5">
    <source>
        <dbReference type="ARBA" id="ARBA00023136"/>
    </source>
</evidence>
<sequence length="190" mass="19008">MAAALVLNLTPGADVLFAIACGARGGWRAGIAAAGGVALGILGHVTLAVVGLAAILAANPGALDVIRWAGAAYLLWLAFHAWRTPPADPQRAPEGTARVFWRGVLTNALNSKVGLFVAALLPQFADASAGPVAPQLAALGVALAASGFVVTAIYGAAAGAAAGALHRHGQLLNRVSALVFAGLALRLVWD</sequence>
<dbReference type="InterPro" id="IPR001123">
    <property type="entry name" value="LeuE-type"/>
</dbReference>
<keyword evidence="8" id="KW-1185">Reference proteome</keyword>
<organism evidence="7 8">
    <name type="scientific">Citreimonas salinaria</name>
    <dbReference type="NCBI Taxonomy" id="321339"/>
    <lineage>
        <taxon>Bacteria</taxon>
        <taxon>Pseudomonadati</taxon>
        <taxon>Pseudomonadota</taxon>
        <taxon>Alphaproteobacteria</taxon>
        <taxon>Rhodobacterales</taxon>
        <taxon>Roseobacteraceae</taxon>
        <taxon>Citreimonas</taxon>
    </lineage>
</organism>
<keyword evidence="2" id="KW-1003">Cell membrane</keyword>
<reference evidence="7 8" key="1">
    <citation type="submission" date="2016-10" db="EMBL/GenBank/DDBJ databases">
        <authorList>
            <person name="de Groot N.N."/>
        </authorList>
    </citation>
    <scope>NUCLEOTIDE SEQUENCE [LARGE SCALE GENOMIC DNA]</scope>
    <source>
        <strain evidence="7 8">DSM 26880</strain>
    </source>
</reference>
<dbReference type="STRING" id="321339.SAMN05444340_11620"/>
<dbReference type="PANTHER" id="PTHR30086:SF20">
    <property type="entry name" value="ARGININE EXPORTER PROTEIN ARGO-RELATED"/>
    <property type="match status" value="1"/>
</dbReference>
<dbReference type="OrthoDB" id="9807053at2"/>
<feature type="transmembrane region" description="Helical" evidence="6">
    <location>
        <begin position="65"/>
        <end position="82"/>
    </location>
</feature>
<feature type="transmembrane region" description="Helical" evidence="6">
    <location>
        <begin position="171"/>
        <end position="189"/>
    </location>
</feature>
<feature type="transmembrane region" description="Helical" evidence="6">
    <location>
        <begin position="34"/>
        <end position="58"/>
    </location>
</feature>
<evidence type="ECO:0000313" key="8">
    <source>
        <dbReference type="Proteomes" id="UP000199286"/>
    </source>
</evidence>
<evidence type="ECO:0000256" key="4">
    <source>
        <dbReference type="ARBA" id="ARBA00022989"/>
    </source>
</evidence>
<dbReference type="PANTHER" id="PTHR30086">
    <property type="entry name" value="ARGININE EXPORTER PROTEIN ARGO"/>
    <property type="match status" value="1"/>
</dbReference>
<dbReference type="GO" id="GO:0015171">
    <property type="term" value="F:amino acid transmembrane transporter activity"/>
    <property type="evidence" value="ECO:0007669"/>
    <property type="project" value="TreeGrafter"/>
</dbReference>
<name>A0A1H3M852_9RHOB</name>
<protein>
    <submittedName>
        <fullName evidence="7">Threonine/homoserine/homoserine lactone efflux protein</fullName>
    </submittedName>
</protein>
<evidence type="ECO:0000313" key="7">
    <source>
        <dbReference type="EMBL" id="SDY72890.1"/>
    </source>
</evidence>
<keyword evidence="5 6" id="KW-0472">Membrane</keyword>
<feature type="transmembrane region" description="Helical" evidence="6">
    <location>
        <begin position="136"/>
        <end position="159"/>
    </location>
</feature>
<evidence type="ECO:0000256" key="1">
    <source>
        <dbReference type="ARBA" id="ARBA00004651"/>
    </source>
</evidence>
<evidence type="ECO:0000256" key="2">
    <source>
        <dbReference type="ARBA" id="ARBA00022475"/>
    </source>
</evidence>